<feature type="region of interest" description="Disordered" evidence="4">
    <location>
        <begin position="139"/>
        <end position="193"/>
    </location>
</feature>
<feature type="compositionally biased region" description="Low complexity" evidence="4">
    <location>
        <begin position="147"/>
        <end position="168"/>
    </location>
</feature>
<evidence type="ECO:0000256" key="3">
    <source>
        <dbReference type="ARBA" id="ARBA00023163"/>
    </source>
</evidence>
<dbReference type="InterPro" id="IPR036390">
    <property type="entry name" value="WH_DNA-bd_sf"/>
</dbReference>
<dbReference type="AlphaFoldDB" id="A0A852V8E1"/>
<dbReference type="Pfam" id="PF01638">
    <property type="entry name" value="HxlR"/>
    <property type="match status" value="1"/>
</dbReference>
<organism evidence="6 7">
    <name type="scientific">Tunturiibacter lichenicola</name>
    <dbReference type="NCBI Taxonomy" id="2051959"/>
    <lineage>
        <taxon>Bacteria</taxon>
        <taxon>Pseudomonadati</taxon>
        <taxon>Acidobacteriota</taxon>
        <taxon>Terriglobia</taxon>
        <taxon>Terriglobales</taxon>
        <taxon>Acidobacteriaceae</taxon>
        <taxon>Tunturiibacter</taxon>
    </lineage>
</organism>
<feature type="domain" description="HTH hxlR-type" evidence="5">
    <location>
        <begin position="1"/>
        <end position="80"/>
    </location>
</feature>
<accession>A0A852V8E1</accession>
<keyword evidence="2 6" id="KW-0238">DNA-binding</keyword>
<name>A0A852V8E1_9BACT</name>
<evidence type="ECO:0000256" key="1">
    <source>
        <dbReference type="ARBA" id="ARBA00023015"/>
    </source>
</evidence>
<dbReference type="InterPro" id="IPR002577">
    <property type="entry name" value="HTH_HxlR"/>
</dbReference>
<dbReference type="InterPro" id="IPR036388">
    <property type="entry name" value="WH-like_DNA-bd_sf"/>
</dbReference>
<feature type="compositionally biased region" description="Basic residues" evidence="4">
    <location>
        <begin position="184"/>
        <end position="193"/>
    </location>
</feature>
<dbReference type="GO" id="GO:0003677">
    <property type="term" value="F:DNA binding"/>
    <property type="evidence" value="ECO:0007669"/>
    <property type="project" value="UniProtKB-KW"/>
</dbReference>
<keyword evidence="1" id="KW-0805">Transcription regulation</keyword>
<dbReference type="PROSITE" id="PS51118">
    <property type="entry name" value="HTH_HXLR"/>
    <property type="match status" value="1"/>
</dbReference>
<dbReference type="Proteomes" id="UP000564385">
    <property type="component" value="Unassembled WGS sequence"/>
</dbReference>
<dbReference type="PANTHER" id="PTHR33204">
    <property type="entry name" value="TRANSCRIPTIONAL REGULATOR, MARR FAMILY"/>
    <property type="match status" value="1"/>
</dbReference>
<dbReference type="SUPFAM" id="SSF46785">
    <property type="entry name" value="Winged helix' DNA-binding domain"/>
    <property type="match status" value="1"/>
</dbReference>
<proteinExistence type="predicted"/>
<keyword evidence="3" id="KW-0804">Transcription</keyword>
<gene>
    <name evidence="6" type="ORF">HDF08_000037</name>
</gene>
<evidence type="ECO:0000313" key="7">
    <source>
        <dbReference type="Proteomes" id="UP000564385"/>
    </source>
</evidence>
<dbReference type="EMBL" id="JACCCU010000001">
    <property type="protein sequence ID" value="NYF87970.1"/>
    <property type="molecule type" value="Genomic_DNA"/>
</dbReference>
<evidence type="ECO:0000256" key="2">
    <source>
        <dbReference type="ARBA" id="ARBA00023125"/>
    </source>
</evidence>
<reference evidence="6 7" key="1">
    <citation type="submission" date="2020-07" db="EMBL/GenBank/DDBJ databases">
        <title>Genomic Encyclopedia of Type Strains, Phase IV (KMG-V): Genome sequencing to study the core and pangenomes of soil and plant-associated prokaryotes.</title>
        <authorList>
            <person name="Whitman W."/>
        </authorList>
    </citation>
    <scope>NUCLEOTIDE SEQUENCE [LARGE SCALE GENOMIC DNA]</scope>
    <source>
        <strain evidence="6 7">M8UP22</strain>
    </source>
</reference>
<protein>
    <submittedName>
        <fullName evidence="6">DNA-binding HxlR family transcriptional regulator</fullName>
    </submittedName>
</protein>
<evidence type="ECO:0000313" key="6">
    <source>
        <dbReference type="EMBL" id="NYF87970.1"/>
    </source>
</evidence>
<comment type="caution">
    <text evidence="6">The sequence shown here is derived from an EMBL/GenBank/DDBJ whole genome shotgun (WGS) entry which is preliminary data.</text>
</comment>
<sequence>MREISLGVRRFEEIQAQTGMSSHLLAIRLKRLEEDKIIERRVYNAKPLRHEYFATPKGKDLDAVILALRNWDLRWGGSDGKGAAAVDLVDKKTGKPIDGLWHNESGETFSFSNTTSVMSAAWRAEREANVAAFYAAKRVTPPPATPSRSKTTASKKMAKTKPTSKTASGRPAQRKASATAVPTRKSRSRAVSK</sequence>
<evidence type="ECO:0000259" key="5">
    <source>
        <dbReference type="PROSITE" id="PS51118"/>
    </source>
</evidence>
<evidence type="ECO:0000256" key="4">
    <source>
        <dbReference type="SAM" id="MobiDB-lite"/>
    </source>
</evidence>
<dbReference type="Gene3D" id="1.10.10.10">
    <property type="entry name" value="Winged helix-like DNA-binding domain superfamily/Winged helix DNA-binding domain"/>
    <property type="match status" value="1"/>
</dbReference>
<dbReference type="PANTHER" id="PTHR33204:SF18">
    <property type="entry name" value="TRANSCRIPTIONAL REGULATORY PROTEIN"/>
    <property type="match status" value="1"/>
</dbReference>